<dbReference type="CDD" id="cd14014">
    <property type="entry name" value="STKc_PknB_like"/>
    <property type="match status" value="1"/>
</dbReference>
<evidence type="ECO:0000256" key="6">
    <source>
        <dbReference type="ARBA" id="ARBA00022840"/>
    </source>
</evidence>
<dbReference type="InterPro" id="IPR011009">
    <property type="entry name" value="Kinase-like_dom_sf"/>
</dbReference>
<dbReference type="Gene3D" id="1.10.510.10">
    <property type="entry name" value="Transferase(Phosphotransferase) domain 1"/>
    <property type="match status" value="1"/>
</dbReference>
<evidence type="ECO:0000256" key="3">
    <source>
        <dbReference type="ARBA" id="ARBA00022679"/>
    </source>
</evidence>
<keyword evidence="5 10" id="KW-0418">Kinase</keyword>
<keyword evidence="8" id="KW-0472">Membrane</keyword>
<reference evidence="10 11" key="1">
    <citation type="submission" date="2023-09" db="EMBL/GenBank/DDBJ databases">
        <title>Micromonospora halotolerans DSM 45598 genome sequence.</title>
        <authorList>
            <person name="Mo P."/>
        </authorList>
    </citation>
    <scope>NUCLEOTIDE SEQUENCE [LARGE SCALE GENOMIC DNA]</scope>
    <source>
        <strain evidence="10 11">DSM 45598</strain>
    </source>
</reference>
<dbReference type="EMBL" id="CP134876">
    <property type="protein sequence ID" value="WNM41872.1"/>
    <property type="molecule type" value="Genomic_DNA"/>
</dbReference>
<feature type="domain" description="Protein kinase" evidence="9">
    <location>
        <begin position="12"/>
        <end position="270"/>
    </location>
</feature>
<evidence type="ECO:0000259" key="9">
    <source>
        <dbReference type="PROSITE" id="PS50011"/>
    </source>
</evidence>
<protein>
    <recommendedName>
        <fullName evidence="1">non-specific serine/threonine protein kinase</fullName>
        <ecNumber evidence="1">2.7.11.1</ecNumber>
    </recommendedName>
</protein>
<dbReference type="SUPFAM" id="SSF56112">
    <property type="entry name" value="Protein kinase-like (PK-like)"/>
    <property type="match status" value="1"/>
</dbReference>
<keyword evidence="2" id="KW-0723">Serine/threonine-protein kinase</keyword>
<proteinExistence type="predicted"/>
<evidence type="ECO:0000313" key="11">
    <source>
        <dbReference type="Proteomes" id="UP001303001"/>
    </source>
</evidence>
<dbReference type="InterPro" id="IPR000719">
    <property type="entry name" value="Prot_kinase_dom"/>
</dbReference>
<feature type="transmembrane region" description="Helical" evidence="8">
    <location>
        <begin position="370"/>
        <end position="389"/>
    </location>
</feature>
<dbReference type="PANTHER" id="PTHR43289">
    <property type="entry name" value="MITOGEN-ACTIVATED PROTEIN KINASE KINASE KINASE 20-RELATED"/>
    <property type="match status" value="1"/>
</dbReference>
<dbReference type="PROSITE" id="PS00108">
    <property type="entry name" value="PROTEIN_KINASE_ST"/>
    <property type="match status" value="1"/>
</dbReference>
<dbReference type="InterPro" id="IPR008271">
    <property type="entry name" value="Ser/Thr_kinase_AS"/>
</dbReference>
<evidence type="ECO:0000256" key="5">
    <source>
        <dbReference type="ARBA" id="ARBA00022777"/>
    </source>
</evidence>
<gene>
    <name evidence="10" type="ORF">RMN56_11255</name>
</gene>
<evidence type="ECO:0000256" key="7">
    <source>
        <dbReference type="SAM" id="MobiDB-lite"/>
    </source>
</evidence>
<keyword evidence="8" id="KW-1133">Transmembrane helix</keyword>
<keyword evidence="3" id="KW-0808">Transferase</keyword>
<evidence type="ECO:0000313" key="10">
    <source>
        <dbReference type="EMBL" id="WNM41872.1"/>
    </source>
</evidence>
<keyword evidence="6" id="KW-0067">ATP-binding</keyword>
<keyword evidence="8" id="KW-0812">Transmembrane</keyword>
<feature type="compositionally biased region" description="Low complexity" evidence="7">
    <location>
        <begin position="285"/>
        <end position="326"/>
    </location>
</feature>
<dbReference type="Proteomes" id="UP001303001">
    <property type="component" value="Chromosome"/>
</dbReference>
<keyword evidence="4" id="KW-0547">Nucleotide-binding</keyword>
<dbReference type="EC" id="2.7.11.1" evidence="1"/>
<dbReference type="PANTHER" id="PTHR43289:SF6">
    <property type="entry name" value="SERINE_THREONINE-PROTEIN KINASE NEKL-3"/>
    <property type="match status" value="1"/>
</dbReference>
<evidence type="ECO:0000256" key="1">
    <source>
        <dbReference type="ARBA" id="ARBA00012513"/>
    </source>
</evidence>
<feature type="region of interest" description="Disordered" evidence="7">
    <location>
        <begin position="429"/>
        <end position="448"/>
    </location>
</feature>
<accession>A0ABZ0A355</accession>
<dbReference type="GO" id="GO:0016301">
    <property type="term" value="F:kinase activity"/>
    <property type="evidence" value="ECO:0007669"/>
    <property type="project" value="UniProtKB-KW"/>
</dbReference>
<dbReference type="PROSITE" id="PS50011">
    <property type="entry name" value="PROTEIN_KINASE_DOM"/>
    <property type="match status" value="1"/>
</dbReference>
<sequence>MLSPGVQLGNRYRLDERIASGGMGDVWRGTDQVLGRTVAVKSLLPALLDEPGFAERFRGEARTMATINHPGVVDVYDFGSDQQIAFLVMEYVEGDALSSTLSRVGRLTPARTMALLAQAADALHAAHEKGIVHRDVKPGNLLVRPNGTLVLTDFGIARSDLVGQLTAAGSVLGTASYISPEQATGAVATPASDVYALGVVAYQCLAGRRPFEGDNPLEIAMKHVRETPRPLPADIPPQVRAIVERALTKDPAARWPSAAALASVARQAKLALSQQARGGHPISGVPASPAAPAARAQVPTATRPQPRPPAVAARPPVAPRPTAVAPLPQPRPPVAPRGAAAVPPPRQPNPLGYARPPVAPAPRRSHAGRWVLAIVLAVLILVCSGVISYQIRDNAAAGDPGALAPVSVTSGAVRAHGGDYPVPTSYRREVRLRPAGGETTTSEGRETR</sequence>
<dbReference type="Pfam" id="PF00069">
    <property type="entry name" value="Pkinase"/>
    <property type="match status" value="1"/>
</dbReference>
<feature type="region of interest" description="Disordered" evidence="7">
    <location>
        <begin position="275"/>
        <end position="362"/>
    </location>
</feature>
<evidence type="ECO:0000256" key="8">
    <source>
        <dbReference type="SAM" id="Phobius"/>
    </source>
</evidence>
<organism evidence="10 11">
    <name type="scientific">Micromonospora halotolerans</name>
    <dbReference type="NCBI Taxonomy" id="709879"/>
    <lineage>
        <taxon>Bacteria</taxon>
        <taxon>Bacillati</taxon>
        <taxon>Actinomycetota</taxon>
        <taxon>Actinomycetes</taxon>
        <taxon>Micromonosporales</taxon>
        <taxon>Micromonosporaceae</taxon>
        <taxon>Micromonospora</taxon>
    </lineage>
</organism>
<keyword evidence="11" id="KW-1185">Reference proteome</keyword>
<dbReference type="SMART" id="SM00220">
    <property type="entry name" value="S_TKc"/>
    <property type="match status" value="1"/>
</dbReference>
<evidence type="ECO:0000256" key="4">
    <source>
        <dbReference type="ARBA" id="ARBA00022741"/>
    </source>
</evidence>
<dbReference type="Gene3D" id="3.30.200.20">
    <property type="entry name" value="Phosphorylase Kinase, domain 1"/>
    <property type="match status" value="1"/>
</dbReference>
<dbReference type="RefSeq" id="WP_313723756.1">
    <property type="nucleotide sequence ID" value="NZ_CP134876.1"/>
</dbReference>
<evidence type="ECO:0000256" key="2">
    <source>
        <dbReference type="ARBA" id="ARBA00022527"/>
    </source>
</evidence>
<name>A0ABZ0A355_9ACTN</name>